<sequence length="693" mass="75923">MADFLLEIGLEEIPAHLVTPAIEQLQSRVADFMADERLGFGEIKAYSTPRRLAVLINDVAAKAEDFEEEVKGPAKRVALDADGNFTKAAQGFVRGQGLTTDDITFKEFNGNEYVHVTKFEAGKPAIEVLAGIKAVIEAMTFSTTMKWARHTFEYVRPIRWIVALLDTTVVPFDILGVESGRTTRGHRFLGHDIELAQASDYVADLKSVFVEADATARKAEIQAQVEAIAAKNNWQVVVDADLLEEVNNILEYPTAFAGSFAEEYLQVPDEVLITSMKEHQRFFHVVDAAGKLLPHFISVRNGNAEHIENVIAGNEKVLVARLEDAKFFYNEDQKHSIDFYNNKLENVSFHAKLGSVANHTHRAKVIATSLAEALNLDAEQITELQRAADIYKFDLMTGMVNEFDELQGVMGEKYALIFGESKAVAQAIREHYMPISADGALPSSTLGKLLAIADKLDSLLAFFAGGMVPSGSNDPYALRRAATGVVAILADNGWDFDLADLLSKAVVQINAADDKLGLPSEVAVALPENISKVIAFLTDRVVKALQDAGIRRDIINAVTKNNIADTTLMAKAATVLSAHKDDENFRLGVEALTRVMRLTTKNATEASVQTGLFENTAEADLWNAVQPLANIMELDARLVALLELQPAIAAYFAETMVMVDDDAIKQNRLATLQAVTKEASQLANFLELDVKSN</sequence>
<dbReference type="Proteomes" id="UP000030643">
    <property type="component" value="Unassembled WGS sequence"/>
</dbReference>
<organism evidence="9 10">
    <name type="scientific">Weissella oryzae (strain DSM 25784 / JCM 18191 / LMG 30913 / SG25)</name>
    <dbReference type="NCBI Taxonomy" id="1329250"/>
    <lineage>
        <taxon>Bacteria</taxon>
        <taxon>Bacillati</taxon>
        <taxon>Bacillota</taxon>
        <taxon>Bacilli</taxon>
        <taxon>Lactobacillales</taxon>
        <taxon>Lactobacillaceae</taxon>
        <taxon>Weissella</taxon>
    </lineage>
</organism>
<dbReference type="EC" id="6.1.1.14" evidence="8"/>
<dbReference type="InterPro" id="IPR015944">
    <property type="entry name" value="Gly-tRNA-synth_bsu"/>
</dbReference>
<evidence type="ECO:0000256" key="2">
    <source>
        <dbReference type="ARBA" id="ARBA00022598"/>
    </source>
</evidence>
<gene>
    <name evidence="8 9" type="primary">glyS</name>
    <name evidence="9" type="ORF">WOSG25_020900</name>
</gene>
<keyword evidence="3 8" id="KW-0547">Nucleotide-binding</keyword>
<dbReference type="GO" id="GO:0004820">
    <property type="term" value="F:glycine-tRNA ligase activity"/>
    <property type="evidence" value="ECO:0007669"/>
    <property type="project" value="UniProtKB-UniRule"/>
</dbReference>
<name>A0A069CSV5_WEIOS</name>
<dbReference type="InterPro" id="IPR006194">
    <property type="entry name" value="Gly-tRNA-synth_heterodimer"/>
</dbReference>
<dbReference type="RefSeq" id="WP_027698411.1">
    <property type="nucleotide sequence ID" value="NZ_DF820485.1"/>
</dbReference>
<keyword evidence="4 8" id="KW-0067">ATP-binding</keyword>
<dbReference type="PANTHER" id="PTHR30075">
    <property type="entry name" value="GLYCYL-TRNA SYNTHETASE"/>
    <property type="match status" value="1"/>
</dbReference>
<protein>
    <recommendedName>
        <fullName evidence="8">Glycine--tRNA ligase beta subunit</fullName>
        <ecNumber evidence="8">6.1.1.14</ecNumber>
    </recommendedName>
    <alternativeName>
        <fullName evidence="8">Glycyl-tRNA synthetase beta subunit</fullName>
        <shortName evidence="8">GlyRS</shortName>
    </alternativeName>
</protein>
<dbReference type="SUPFAM" id="SSF109604">
    <property type="entry name" value="HD-domain/PDEase-like"/>
    <property type="match status" value="1"/>
</dbReference>
<dbReference type="OrthoDB" id="9775440at2"/>
<comment type="subcellular location">
    <subcellularLocation>
        <location evidence="8">Cytoplasm</location>
    </subcellularLocation>
</comment>
<reference evidence="10" key="1">
    <citation type="journal article" date="2014" name="Genome Announc.">
        <title>Draft genome sequence of Weissella oryzae SG25T, isolated from fermented rice grains.</title>
        <authorList>
            <person name="Tanizawa Y."/>
            <person name="Fujisawa T."/>
            <person name="Mochizuki T."/>
            <person name="Kaminuma E."/>
            <person name="Suzuki Y."/>
            <person name="Nakamura Y."/>
            <person name="Tohno M."/>
        </authorList>
    </citation>
    <scope>NUCLEOTIDE SEQUENCE [LARGE SCALE GENOMIC DNA]</scope>
    <source>
        <strain evidence="10">DSM 25784 / JCM 18191 / LMG 30913 / SG25</strain>
    </source>
</reference>
<evidence type="ECO:0000256" key="4">
    <source>
        <dbReference type="ARBA" id="ARBA00022840"/>
    </source>
</evidence>
<comment type="subunit">
    <text evidence="8">Tetramer of two alpha and two beta subunits.</text>
</comment>
<accession>A0A069CSV5</accession>
<dbReference type="EMBL" id="DF820485">
    <property type="protein sequence ID" value="GAK30293.1"/>
    <property type="molecule type" value="Genomic_DNA"/>
</dbReference>
<dbReference type="HAMAP" id="MF_00255">
    <property type="entry name" value="Gly_tRNA_synth_beta"/>
    <property type="match status" value="1"/>
</dbReference>
<evidence type="ECO:0000313" key="9">
    <source>
        <dbReference type="EMBL" id="GAK30293.1"/>
    </source>
</evidence>
<proteinExistence type="inferred from homology"/>
<evidence type="ECO:0000256" key="5">
    <source>
        <dbReference type="ARBA" id="ARBA00022917"/>
    </source>
</evidence>
<dbReference type="NCBIfam" id="TIGR00211">
    <property type="entry name" value="glyS"/>
    <property type="match status" value="1"/>
</dbReference>
<keyword evidence="2 8" id="KW-0436">Ligase</keyword>
<evidence type="ECO:0000256" key="7">
    <source>
        <dbReference type="ARBA" id="ARBA00047937"/>
    </source>
</evidence>
<keyword evidence="10" id="KW-1185">Reference proteome</keyword>
<dbReference type="PROSITE" id="PS50861">
    <property type="entry name" value="AA_TRNA_LIGASE_II_GLYAB"/>
    <property type="match status" value="1"/>
</dbReference>
<dbReference type="PANTHER" id="PTHR30075:SF2">
    <property type="entry name" value="GLYCINE--TRNA LIGASE, CHLOROPLASTIC_MITOCHONDRIAL 2"/>
    <property type="match status" value="1"/>
</dbReference>
<comment type="similarity">
    <text evidence="1 8">Belongs to the class-II aminoacyl-tRNA synthetase family.</text>
</comment>
<evidence type="ECO:0000256" key="8">
    <source>
        <dbReference type="HAMAP-Rule" id="MF_00255"/>
    </source>
</evidence>
<dbReference type="AlphaFoldDB" id="A0A069CSV5"/>
<dbReference type="Pfam" id="PF02092">
    <property type="entry name" value="tRNA_synt_2f"/>
    <property type="match status" value="1"/>
</dbReference>
<keyword evidence="8" id="KW-0963">Cytoplasm</keyword>
<dbReference type="STRING" id="1329250.WOSG25_020900"/>
<keyword evidence="5 8" id="KW-0648">Protein biosynthesis</keyword>
<dbReference type="PRINTS" id="PR01045">
    <property type="entry name" value="TRNASYNTHGB"/>
</dbReference>
<evidence type="ECO:0000256" key="6">
    <source>
        <dbReference type="ARBA" id="ARBA00023146"/>
    </source>
</evidence>
<keyword evidence="6 8" id="KW-0030">Aminoacyl-tRNA synthetase</keyword>
<dbReference type="GO" id="GO:0005524">
    <property type="term" value="F:ATP binding"/>
    <property type="evidence" value="ECO:0007669"/>
    <property type="project" value="UniProtKB-UniRule"/>
</dbReference>
<dbReference type="GO" id="GO:0005829">
    <property type="term" value="C:cytosol"/>
    <property type="evidence" value="ECO:0007669"/>
    <property type="project" value="TreeGrafter"/>
</dbReference>
<evidence type="ECO:0000313" key="10">
    <source>
        <dbReference type="Proteomes" id="UP000030643"/>
    </source>
</evidence>
<dbReference type="eggNOG" id="COG0751">
    <property type="taxonomic scope" value="Bacteria"/>
</dbReference>
<dbReference type="GO" id="GO:0006426">
    <property type="term" value="P:glycyl-tRNA aminoacylation"/>
    <property type="evidence" value="ECO:0007669"/>
    <property type="project" value="UniProtKB-UniRule"/>
</dbReference>
<evidence type="ECO:0000256" key="1">
    <source>
        <dbReference type="ARBA" id="ARBA00008226"/>
    </source>
</evidence>
<comment type="catalytic activity">
    <reaction evidence="7 8">
        <text>tRNA(Gly) + glycine + ATP = glycyl-tRNA(Gly) + AMP + diphosphate</text>
        <dbReference type="Rhea" id="RHEA:16013"/>
        <dbReference type="Rhea" id="RHEA-COMP:9664"/>
        <dbReference type="Rhea" id="RHEA-COMP:9683"/>
        <dbReference type="ChEBI" id="CHEBI:30616"/>
        <dbReference type="ChEBI" id="CHEBI:33019"/>
        <dbReference type="ChEBI" id="CHEBI:57305"/>
        <dbReference type="ChEBI" id="CHEBI:78442"/>
        <dbReference type="ChEBI" id="CHEBI:78522"/>
        <dbReference type="ChEBI" id="CHEBI:456215"/>
        <dbReference type="EC" id="6.1.1.14"/>
    </reaction>
</comment>
<evidence type="ECO:0000256" key="3">
    <source>
        <dbReference type="ARBA" id="ARBA00022741"/>
    </source>
</evidence>